<dbReference type="Proteomes" id="UP000521676">
    <property type="component" value="Unassembled WGS sequence"/>
</dbReference>
<evidence type="ECO:0000313" key="3">
    <source>
        <dbReference type="Proteomes" id="UP000521676"/>
    </source>
</evidence>
<dbReference type="SFLD" id="SFLDS00003">
    <property type="entry name" value="Haloacid_Dehalogenase"/>
    <property type="match status" value="1"/>
</dbReference>
<dbReference type="PANTHER" id="PTHR43481">
    <property type="entry name" value="FRUCTOSE-1-PHOSPHATE PHOSPHATASE"/>
    <property type="match status" value="1"/>
</dbReference>
<keyword evidence="4" id="KW-1185">Reference proteome</keyword>
<dbReference type="InterPro" id="IPR023198">
    <property type="entry name" value="PGP-like_dom2"/>
</dbReference>
<dbReference type="InterPro" id="IPR051806">
    <property type="entry name" value="HAD-like_SPP"/>
</dbReference>
<dbReference type="RefSeq" id="WP_341469703.1">
    <property type="nucleotide sequence ID" value="NZ_CP128399.1"/>
</dbReference>
<evidence type="ECO:0000313" key="1">
    <source>
        <dbReference type="EMBL" id="NWJ45953.1"/>
    </source>
</evidence>
<proteinExistence type="predicted"/>
<protein>
    <submittedName>
        <fullName evidence="1">HAD family phosphatase</fullName>
    </submittedName>
</protein>
<sequence length="225" mass="24530">MSEQNLYAVIWDVDGTLVDTGELHFQAWVQLAQDLKMPFTRDDFTATFGRRNPEIIGALFPGHTPEEIAQLGEQKELYYRAEARHGIDLLPGVRELLDGLKAAGYKQALGSSAPHKNLEMITEITESLPYFQAIVGMEDTKRGKPDPEVFLVAAQRMGVPPQNCLVMEDAVAGIEAATAGGMKSIAITFVGHHSEDSLRAAGANLVVPSLEGITVETINRLLSRS</sequence>
<evidence type="ECO:0000313" key="2">
    <source>
        <dbReference type="EMBL" id="WJW67814.1"/>
    </source>
</evidence>
<accession>A0A8T7LY71</accession>
<reference evidence="2" key="2">
    <citation type="journal article" date="2024" name="Nature">
        <title>Anoxygenic phototroph of the Chloroflexota uses a type I reaction centre.</title>
        <authorList>
            <person name="Tsuji J.M."/>
            <person name="Shaw N.A."/>
            <person name="Nagashima S."/>
            <person name="Venkiteswaran J.J."/>
            <person name="Schiff S.L."/>
            <person name="Watanabe T."/>
            <person name="Fukui M."/>
            <person name="Hanada S."/>
            <person name="Tank M."/>
            <person name="Neufeld J.D."/>
        </authorList>
    </citation>
    <scope>NUCLEOTIDE SEQUENCE</scope>
    <source>
        <strain evidence="2">L227-S17</strain>
    </source>
</reference>
<dbReference type="SFLD" id="SFLDG01129">
    <property type="entry name" value="C1.5:_HAD__Beta-PGM__Phosphata"/>
    <property type="match status" value="1"/>
</dbReference>
<gene>
    <name evidence="1" type="ORF">HXX08_08760</name>
    <name evidence="2" type="ORF">OZ401_001096</name>
</gene>
<dbReference type="Gene3D" id="3.40.50.1000">
    <property type="entry name" value="HAD superfamily/HAD-like"/>
    <property type="match status" value="1"/>
</dbReference>
<dbReference type="EMBL" id="JACATZ010000001">
    <property type="protein sequence ID" value="NWJ45953.1"/>
    <property type="molecule type" value="Genomic_DNA"/>
</dbReference>
<dbReference type="Proteomes" id="UP001431572">
    <property type="component" value="Chromosome 1"/>
</dbReference>
<dbReference type="InterPro" id="IPR006439">
    <property type="entry name" value="HAD-SF_hydro_IA"/>
</dbReference>
<dbReference type="PANTHER" id="PTHR43481:SF4">
    <property type="entry name" value="GLYCEROL-1-PHOSPHATE PHOSPHOHYDROLASE 1-RELATED"/>
    <property type="match status" value="1"/>
</dbReference>
<dbReference type="Pfam" id="PF00702">
    <property type="entry name" value="Hydrolase"/>
    <property type="match status" value="1"/>
</dbReference>
<dbReference type="PRINTS" id="PR00413">
    <property type="entry name" value="HADHALOGNASE"/>
</dbReference>
<dbReference type="EMBL" id="CP128399">
    <property type="protein sequence ID" value="WJW67814.1"/>
    <property type="molecule type" value="Genomic_DNA"/>
</dbReference>
<dbReference type="Gene3D" id="1.10.150.240">
    <property type="entry name" value="Putative phosphatase, domain 2"/>
    <property type="match status" value="1"/>
</dbReference>
<dbReference type="InterPro" id="IPR023214">
    <property type="entry name" value="HAD_sf"/>
</dbReference>
<dbReference type="CDD" id="cd07505">
    <property type="entry name" value="HAD_BPGM-like"/>
    <property type="match status" value="1"/>
</dbReference>
<organism evidence="1 3">
    <name type="scientific">Candidatus Chlorohelix allophototropha</name>
    <dbReference type="NCBI Taxonomy" id="3003348"/>
    <lineage>
        <taxon>Bacteria</taxon>
        <taxon>Bacillati</taxon>
        <taxon>Chloroflexota</taxon>
        <taxon>Chloroflexia</taxon>
        <taxon>Candidatus Chloroheliales</taxon>
        <taxon>Candidatus Chloroheliaceae</taxon>
        <taxon>Candidatus Chlorohelix</taxon>
    </lineage>
</organism>
<reference evidence="1 3" key="1">
    <citation type="submission" date="2020-06" db="EMBL/GenBank/DDBJ databases">
        <title>Anoxygenic phototrophic Chloroflexota member uses a Type I reaction center.</title>
        <authorList>
            <person name="Tsuji J.M."/>
            <person name="Shaw N.A."/>
            <person name="Nagashima S."/>
            <person name="Venkiteswaran J."/>
            <person name="Schiff S.L."/>
            <person name="Hanada S."/>
            <person name="Tank M."/>
            <person name="Neufeld J.D."/>
        </authorList>
    </citation>
    <scope>NUCLEOTIDE SEQUENCE [LARGE SCALE GENOMIC DNA]</scope>
    <source>
        <strain evidence="1">L227-S17</strain>
    </source>
</reference>
<dbReference type="GO" id="GO:0050308">
    <property type="term" value="F:sugar-phosphatase activity"/>
    <property type="evidence" value="ECO:0007669"/>
    <property type="project" value="TreeGrafter"/>
</dbReference>
<evidence type="ECO:0000313" key="4">
    <source>
        <dbReference type="Proteomes" id="UP001431572"/>
    </source>
</evidence>
<dbReference type="InterPro" id="IPR036412">
    <property type="entry name" value="HAD-like_sf"/>
</dbReference>
<dbReference type="AlphaFoldDB" id="A0A8T7LY71"/>
<dbReference type="NCBIfam" id="TIGR01509">
    <property type="entry name" value="HAD-SF-IA-v3"/>
    <property type="match status" value="1"/>
</dbReference>
<dbReference type="SFLD" id="SFLDG01135">
    <property type="entry name" value="C1.5.6:_HAD__Beta-PGM__Phospha"/>
    <property type="match status" value="1"/>
</dbReference>
<dbReference type="SUPFAM" id="SSF56784">
    <property type="entry name" value="HAD-like"/>
    <property type="match status" value="1"/>
</dbReference>
<name>A0A8T7LY71_9CHLR</name>